<evidence type="ECO:0000259" key="1">
    <source>
        <dbReference type="Pfam" id="PF22888"/>
    </source>
</evidence>
<proteinExistence type="predicted"/>
<evidence type="ECO:0000313" key="2">
    <source>
        <dbReference type="EMBL" id="RKL67027.1"/>
    </source>
</evidence>
<reference evidence="2 3" key="1">
    <citation type="submission" date="2017-10" db="EMBL/GenBank/DDBJ databases">
        <title>Bacillus sp. nov., a halophilic bacterium isolated from a Keqin Lake.</title>
        <authorList>
            <person name="Wang H."/>
        </authorList>
    </citation>
    <scope>NUCLEOTIDE SEQUENCE [LARGE SCALE GENOMIC DNA]</scope>
    <source>
        <strain evidence="2 3">KCTC 13187</strain>
    </source>
</reference>
<gene>
    <name evidence="2" type="ORF">CR203_10935</name>
</gene>
<dbReference type="Proteomes" id="UP000281498">
    <property type="component" value="Unassembled WGS sequence"/>
</dbReference>
<keyword evidence="3" id="KW-1185">Reference proteome</keyword>
<dbReference type="RefSeq" id="WP_110937487.1">
    <property type="nucleotide sequence ID" value="NZ_KZ614146.1"/>
</dbReference>
<dbReference type="AlphaFoldDB" id="A0A3A9K2V6"/>
<accession>A0A3A9K2V6</accession>
<name>A0A3A9K2V6_9BACI</name>
<comment type="caution">
    <text evidence="2">The sequence shown here is derived from an EMBL/GenBank/DDBJ whole genome shotgun (WGS) entry which is preliminary data.</text>
</comment>
<dbReference type="InterPro" id="IPR054470">
    <property type="entry name" value="FIMAH_dom"/>
</dbReference>
<dbReference type="Pfam" id="PF22888">
    <property type="entry name" value="FIMAH"/>
    <property type="match status" value="1"/>
</dbReference>
<evidence type="ECO:0000313" key="3">
    <source>
        <dbReference type="Proteomes" id="UP000281498"/>
    </source>
</evidence>
<dbReference type="OrthoDB" id="9809781at2"/>
<sequence length="300" mass="34298">MTGVEPGVTRVIVRDRNGTSKELAVRVLDDKNSDYIHGWGPSLAGAYSGNWRTINESSVTSRVEYSPEWKEIYREGVVKGDFSVAADIEWVNQGNEGFPKYGITMTDEIGTTVSAFFNKDIDQLETFAKEGNNDLGWEGVQLPTGTNLREPQTLKVEKYEDTFTFSFNDQEMYERTVEMTGDISVGVINENTEAKFINYTIYNGSVSENPVTIESLRSLIHYYNESDELRSPLLNQLKNRLNRVEIHFENDRMTQAIRHMEDFLKHQNKSPMQGYISESAKEDLEAKVKELLKMWSGDQE</sequence>
<feature type="domain" description="FIMAH" evidence="1">
    <location>
        <begin position="213"/>
        <end position="292"/>
    </location>
</feature>
<protein>
    <recommendedName>
        <fullName evidence="1">FIMAH domain-containing protein</fullName>
    </recommendedName>
</protein>
<dbReference type="EMBL" id="PDOE01000004">
    <property type="protein sequence ID" value="RKL67027.1"/>
    <property type="molecule type" value="Genomic_DNA"/>
</dbReference>
<organism evidence="2 3">
    <name type="scientific">Salipaludibacillus neizhouensis</name>
    <dbReference type="NCBI Taxonomy" id="885475"/>
    <lineage>
        <taxon>Bacteria</taxon>
        <taxon>Bacillati</taxon>
        <taxon>Bacillota</taxon>
        <taxon>Bacilli</taxon>
        <taxon>Bacillales</taxon>
        <taxon>Bacillaceae</taxon>
    </lineage>
</organism>